<name>A0A0G4IDE7_9ALVE</name>
<proteinExistence type="predicted"/>
<dbReference type="EMBL" id="CDMZ01005859">
    <property type="protein sequence ID" value="CEM55270.1"/>
    <property type="molecule type" value="Genomic_DNA"/>
</dbReference>
<protein>
    <submittedName>
        <fullName evidence="1">Uncharacterized protein</fullName>
    </submittedName>
</protein>
<dbReference type="AlphaFoldDB" id="A0A0G4IDE7"/>
<dbReference type="VEuPathDB" id="CryptoDB:Cvel_13408"/>
<evidence type="ECO:0000313" key="1">
    <source>
        <dbReference type="EMBL" id="CEM55270.1"/>
    </source>
</evidence>
<accession>A0A0G4IDE7</accession>
<reference evidence="1" key="1">
    <citation type="submission" date="2014-11" db="EMBL/GenBank/DDBJ databases">
        <authorList>
            <person name="Otto D Thomas"/>
            <person name="Naeem Raeece"/>
        </authorList>
    </citation>
    <scope>NUCLEOTIDE SEQUENCE</scope>
</reference>
<sequence length="71" mass="7426">MSEWSLQKFKSGSAQFEAAIEKMCSTCQTQASAFYSGEALAAASAELARKCGALRAEAGPSPSPPSSHEEL</sequence>
<gene>
    <name evidence="1" type="ORF">Cvel_13408</name>
</gene>
<organism evidence="1">
    <name type="scientific">Chromera velia CCMP2878</name>
    <dbReference type="NCBI Taxonomy" id="1169474"/>
    <lineage>
        <taxon>Eukaryota</taxon>
        <taxon>Sar</taxon>
        <taxon>Alveolata</taxon>
        <taxon>Colpodellida</taxon>
        <taxon>Chromeraceae</taxon>
        <taxon>Chromera</taxon>
    </lineage>
</organism>